<comment type="caution">
    <text evidence="1">The sequence shown here is derived from an EMBL/GenBank/DDBJ whole genome shotgun (WGS) entry which is preliminary data.</text>
</comment>
<sequence length="110" mass="12286">MSNCTIITLEGELALKHPHPPPTAHRHLQYCVAGSTSVIRKMTIPLRQSPFMDDLVKSSPPPLHQDWRKDLFDACVQTGGSFVIFNNLWKVVGQSGGVESELKAQGNQYW</sequence>
<dbReference type="Proteomes" id="UP000765509">
    <property type="component" value="Unassembled WGS sequence"/>
</dbReference>
<keyword evidence="2" id="KW-1185">Reference proteome</keyword>
<dbReference type="AlphaFoldDB" id="A0A9Q3JYH4"/>
<dbReference type="EMBL" id="AVOT02086654">
    <property type="protein sequence ID" value="MBW0570661.1"/>
    <property type="molecule type" value="Genomic_DNA"/>
</dbReference>
<protein>
    <submittedName>
        <fullName evidence="1">Uncharacterized protein</fullName>
    </submittedName>
</protein>
<gene>
    <name evidence="1" type="ORF">O181_110376</name>
</gene>
<organism evidence="1 2">
    <name type="scientific">Austropuccinia psidii MF-1</name>
    <dbReference type="NCBI Taxonomy" id="1389203"/>
    <lineage>
        <taxon>Eukaryota</taxon>
        <taxon>Fungi</taxon>
        <taxon>Dikarya</taxon>
        <taxon>Basidiomycota</taxon>
        <taxon>Pucciniomycotina</taxon>
        <taxon>Pucciniomycetes</taxon>
        <taxon>Pucciniales</taxon>
        <taxon>Sphaerophragmiaceae</taxon>
        <taxon>Austropuccinia</taxon>
    </lineage>
</organism>
<proteinExistence type="predicted"/>
<accession>A0A9Q3JYH4</accession>
<evidence type="ECO:0000313" key="2">
    <source>
        <dbReference type="Proteomes" id="UP000765509"/>
    </source>
</evidence>
<name>A0A9Q3JYH4_9BASI</name>
<reference evidence="1" key="1">
    <citation type="submission" date="2021-03" db="EMBL/GenBank/DDBJ databases">
        <title>Draft genome sequence of rust myrtle Austropuccinia psidii MF-1, a brazilian biotype.</title>
        <authorList>
            <person name="Quecine M.C."/>
            <person name="Pachon D.M.R."/>
            <person name="Bonatelli M.L."/>
            <person name="Correr F.H."/>
            <person name="Franceschini L.M."/>
            <person name="Leite T.F."/>
            <person name="Margarido G.R.A."/>
            <person name="Almeida C.A."/>
            <person name="Ferrarezi J.A."/>
            <person name="Labate C.A."/>
        </authorList>
    </citation>
    <scope>NUCLEOTIDE SEQUENCE</scope>
    <source>
        <strain evidence="1">MF-1</strain>
    </source>
</reference>
<evidence type="ECO:0000313" key="1">
    <source>
        <dbReference type="EMBL" id="MBW0570661.1"/>
    </source>
</evidence>